<evidence type="ECO:0000313" key="2">
    <source>
        <dbReference type="Proteomes" id="UP000017984"/>
    </source>
</evidence>
<name>V6KXS1_STRRC</name>
<sequence length="43" mass="4491">MQTAVFVLAEEQNLVMHVFGVTAAGAMPAICEGRDIGTRITAA</sequence>
<protein>
    <submittedName>
        <fullName evidence="1">Uncharacterized protein</fullName>
    </submittedName>
</protein>
<dbReference type="HOGENOM" id="CLU_3240378_0_0_11"/>
<evidence type="ECO:0000313" key="1">
    <source>
        <dbReference type="EMBL" id="EST36808.1"/>
    </source>
</evidence>
<dbReference type="STRING" id="1352936.M878_00245"/>
<dbReference type="EMBL" id="AWQX01000004">
    <property type="protein sequence ID" value="EST36808.1"/>
    <property type="molecule type" value="Genomic_DNA"/>
</dbReference>
<dbReference type="Proteomes" id="UP000017984">
    <property type="component" value="Chromosome"/>
</dbReference>
<comment type="caution">
    <text evidence="1">The sequence shown here is derived from an EMBL/GenBank/DDBJ whole genome shotgun (WGS) entry which is preliminary data.</text>
</comment>
<proteinExistence type="predicted"/>
<dbReference type="PATRIC" id="fig|1352936.5.peg.54"/>
<organism evidence="1 2">
    <name type="scientific">Streptomyces roseochromogenus subsp. oscitans DS 12.976</name>
    <dbReference type="NCBI Taxonomy" id="1352936"/>
    <lineage>
        <taxon>Bacteria</taxon>
        <taxon>Bacillati</taxon>
        <taxon>Actinomycetota</taxon>
        <taxon>Actinomycetes</taxon>
        <taxon>Kitasatosporales</taxon>
        <taxon>Streptomycetaceae</taxon>
        <taxon>Streptomyces</taxon>
    </lineage>
</organism>
<gene>
    <name evidence="1" type="ORF">M878_00245</name>
</gene>
<dbReference type="RefSeq" id="WP_023544089.1">
    <property type="nucleotide sequence ID" value="NZ_CM002285.1"/>
</dbReference>
<dbReference type="AlphaFoldDB" id="V6KXS1"/>
<keyword evidence="2" id="KW-1185">Reference proteome</keyword>
<accession>V6KXS1</accession>
<reference evidence="1 2" key="1">
    <citation type="journal article" date="2014" name="Genome Announc.">
        <title>Draft Genome Sequence of Streptomyces roseochromogenes subsp. oscitans DS 12.976, Producer of the Aminocoumarin Antibiotic Clorobiocin.</title>
        <authorList>
            <person name="Ruckert C."/>
            <person name="Kalinowski J."/>
            <person name="Heide L."/>
            <person name="Apel A.K."/>
        </authorList>
    </citation>
    <scope>NUCLEOTIDE SEQUENCE [LARGE SCALE GENOMIC DNA]</scope>
    <source>
        <strain evidence="1 2">DS 12.976</strain>
    </source>
</reference>